<proteinExistence type="predicted"/>
<evidence type="ECO:0000313" key="1">
    <source>
        <dbReference type="EMBL" id="SVE28010.1"/>
    </source>
</evidence>
<name>A0A383C7J6_9ZZZZ</name>
<protein>
    <submittedName>
        <fullName evidence="1">Uncharacterized protein</fullName>
    </submittedName>
</protein>
<sequence length="46" mass="5170">MAQHIDPYVKKTFFSGLYQCAKILGFSDRKSCQVGSKLCTSIGRQQ</sequence>
<gene>
    <name evidence="1" type="ORF">METZ01_LOCUS480864</name>
</gene>
<accession>A0A383C7J6</accession>
<dbReference type="EMBL" id="UINC01206398">
    <property type="protein sequence ID" value="SVE28010.1"/>
    <property type="molecule type" value="Genomic_DNA"/>
</dbReference>
<organism evidence="1">
    <name type="scientific">marine metagenome</name>
    <dbReference type="NCBI Taxonomy" id="408172"/>
    <lineage>
        <taxon>unclassified sequences</taxon>
        <taxon>metagenomes</taxon>
        <taxon>ecological metagenomes</taxon>
    </lineage>
</organism>
<dbReference type="AlphaFoldDB" id="A0A383C7J6"/>
<reference evidence="1" key="1">
    <citation type="submission" date="2018-05" db="EMBL/GenBank/DDBJ databases">
        <authorList>
            <person name="Lanie J.A."/>
            <person name="Ng W.-L."/>
            <person name="Kazmierczak K.M."/>
            <person name="Andrzejewski T.M."/>
            <person name="Davidsen T.M."/>
            <person name="Wayne K.J."/>
            <person name="Tettelin H."/>
            <person name="Glass J.I."/>
            <person name="Rusch D."/>
            <person name="Podicherti R."/>
            <person name="Tsui H.-C.T."/>
            <person name="Winkler M.E."/>
        </authorList>
    </citation>
    <scope>NUCLEOTIDE SEQUENCE</scope>
</reference>